<keyword evidence="6" id="KW-0472">Membrane</keyword>
<keyword evidence="4" id="KW-1134">Transmembrane beta strand</keyword>
<keyword evidence="8" id="KW-0732">Signal</keyword>
<dbReference type="RefSeq" id="WP_062181196.1">
    <property type="nucleotide sequence ID" value="NZ_BBXL01000012.1"/>
</dbReference>
<sequence>MKYFLLILFVNISLYLPAQDKVWTLNECMQYAIEHSSKRTKQNSQNQIYKLNHTEAIGGLLPKVNGTVGATFNFGRGLDSETNTYIDKNSFNNTYSLQTSLLLFDGLAQVSRIKLQKMNQMMGKEQLRQIEDMLAFETMEIFFNILYYQGTVDLAVQQLEESETTLKQVTRMQELGLKAGPDVLEIKAKAASDKYNLIKQQNLLDIEIIRLKQKMNYPMDQEISIDTKTNNDVLVSAEKDNAFEIFEKAVTYSPQILASERALLAQKAQYKVSKGSLLPSLYLGAGYSTNFSRLMDGSAYSSFTDQLRDRRGYYVGFTLSIPIFNGFSNLNSVKRSKQNVIIAQNELEETKRTVYSEIEQAVADMNGQGEEYIQAQQQVVAMDAAHNVNQRKYTEGLISALELTTSSKRLLEAKVEQLNAGLKYQLKTKLVAYYKGQPFIQ</sequence>
<dbReference type="InterPro" id="IPR003423">
    <property type="entry name" value="OMP_efflux"/>
</dbReference>
<dbReference type="SUPFAM" id="SSF56954">
    <property type="entry name" value="Outer membrane efflux proteins (OEP)"/>
    <property type="match status" value="1"/>
</dbReference>
<dbReference type="EMBL" id="FQUC01000013">
    <property type="protein sequence ID" value="SHF99206.1"/>
    <property type="molecule type" value="Genomic_DNA"/>
</dbReference>
<evidence type="ECO:0000313" key="10">
    <source>
        <dbReference type="Proteomes" id="UP000184480"/>
    </source>
</evidence>
<dbReference type="Pfam" id="PF02321">
    <property type="entry name" value="OEP"/>
    <property type="match status" value="2"/>
</dbReference>
<dbReference type="PANTHER" id="PTHR30026:SF20">
    <property type="entry name" value="OUTER MEMBRANE PROTEIN TOLC"/>
    <property type="match status" value="1"/>
</dbReference>
<accession>A0A1M5G660</accession>
<organism evidence="9 10">
    <name type="scientific">Dysgonomonas macrotermitis</name>
    <dbReference type="NCBI Taxonomy" id="1346286"/>
    <lineage>
        <taxon>Bacteria</taxon>
        <taxon>Pseudomonadati</taxon>
        <taxon>Bacteroidota</taxon>
        <taxon>Bacteroidia</taxon>
        <taxon>Bacteroidales</taxon>
        <taxon>Dysgonomonadaceae</taxon>
        <taxon>Dysgonomonas</taxon>
    </lineage>
</organism>
<keyword evidence="3" id="KW-0813">Transport</keyword>
<dbReference type="GO" id="GO:0015288">
    <property type="term" value="F:porin activity"/>
    <property type="evidence" value="ECO:0007669"/>
    <property type="project" value="TreeGrafter"/>
</dbReference>
<evidence type="ECO:0000256" key="8">
    <source>
        <dbReference type="SAM" id="SignalP"/>
    </source>
</evidence>
<keyword evidence="10" id="KW-1185">Reference proteome</keyword>
<keyword evidence="5" id="KW-0812">Transmembrane</keyword>
<dbReference type="Gene3D" id="1.20.1600.10">
    <property type="entry name" value="Outer membrane efflux proteins (OEP)"/>
    <property type="match status" value="1"/>
</dbReference>
<dbReference type="GO" id="GO:1990281">
    <property type="term" value="C:efflux pump complex"/>
    <property type="evidence" value="ECO:0007669"/>
    <property type="project" value="TreeGrafter"/>
</dbReference>
<evidence type="ECO:0000256" key="7">
    <source>
        <dbReference type="ARBA" id="ARBA00023237"/>
    </source>
</evidence>
<evidence type="ECO:0000256" key="5">
    <source>
        <dbReference type="ARBA" id="ARBA00022692"/>
    </source>
</evidence>
<evidence type="ECO:0000256" key="4">
    <source>
        <dbReference type="ARBA" id="ARBA00022452"/>
    </source>
</evidence>
<proteinExistence type="inferred from homology"/>
<name>A0A1M5G660_9BACT</name>
<dbReference type="STRING" id="1346286.SAMN05444362_11367"/>
<dbReference type="OrthoDB" id="9811587at2"/>
<dbReference type="Proteomes" id="UP000184480">
    <property type="component" value="Unassembled WGS sequence"/>
</dbReference>
<reference evidence="10" key="1">
    <citation type="submission" date="2016-11" db="EMBL/GenBank/DDBJ databases">
        <authorList>
            <person name="Varghese N."/>
            <person name="Submissions S."/>
        </authorList>
    </citation>
    <scope>NUCLEOTIDE SEQUENCE [LARGE SCALE GENOMIC DNA]</scope>
    <source>
        <strain evidence="10">DSM 27370</strain>
    </source>
</reference>
<dbReference type="GO" id="GO:0015562">
    <property type="term" value="F:efflux transmembrane transporter activity"/>
    <property type="evidence" value="ECO:0007669"/>
    <property type="project" value="InterPro"/>
</dbReference>
<dbReference type="InterPro" id="IPR051906">
    <property type="entry name" value="TolC-like"/>
</dbReference>
<evidence type="ECO:0000256" key="6">
    <source>
        <dbReference type="ARBA" id="ARBA00023136"/>
    </source>
</evidence>
<feature type="chain" id="PRO_5009910345" evidence="8">
    <location>
        <begin position="19"/>
        <end position="441"/>
    </location>
</feature>
<evidence type="ECO:0000256" key="3">
    <source>
        <dbReference type="ARBA" id="ARBA00022448"/>
    </source>
</evidence>
<dbReference type="PANTHER" id="PTHR30026">
    <property type="entry name" value="OUTER MEMBRANE PROTEIN TOLC"/>
    <property type="match status" value="1"/>
</dbReference>
<feature type="signal peptide" evidence="8">
    <location>
        <begin position="1"/>
        <end position="18"/>
    </location>
</feature>
<dbReference type="AlphaFoldDB" id="A0A1M5G660"/>
<evidence type="ECO:0000256" key="1">
    <source>
        <dbReference type="ARBA" id="ARBA00004442"/>
    </source>
</evidence>
<comment type="similarity">
    <text evidence="2">Belongs to the outer membrane factor (OMF) (TC 1.B.17) family.</text>
</comment>
<gene>
    <name evidence="9" type="ORF">SAMN05444362_11367</name>
</gene>
<keyword evidence="7" id="KW-0998">Cell outer membrane</keyword>
<evidence type="ECO:0000256" key="2">
    <source>
        <dbReference type="ARBA" id="ARBA00007613"/>
    </source>
</evidence>
<dbReference type="GO" id="GO:0009279">
    <property type="term" value="C:cell outer membrane"/>
    <property type="evidence" value="ECO:0007669"/>
    <property type="project" value="UniProtKB-SubCell"/>
</dbReference>
<comment type="subcellular location">
    <subcellularLocation>
        <location evidence="1">Cell outer membrane</location>
    </subcellularLocation>
</comment>
<protein>
    <submittedName>
        <fullName evidence="9">Outer membrane protein TolC</fullName>
    </submittedName>
</protein>
<evidence type="ECO:0000313" key="9">
    <source>
        <dbReference type="EMBL" id="SHF99206.1"/>
    </source>
</evidence>